<evidence type="ECO:0000313" key="3">
    <source>
        <dbReference type="Proteomes" id="UP000552587"/>
    </source>
</evidence>
<reference evidence="2 3" key="1">
    <citation type="submission" date="2020-07" db="EMBL/GenBank/DDBJ databases">
        <authorList>
            <person name="Xu S."/>
            <person name="Li A."/>
        </authorList>
    </citation>
    <scope>NUCLEOTIDE SEQUENCE [LARGE SCALE GENOMIC DNA]</scope>
    <source>
        <strain evidence="2 3">SG-8</strain>
    </source>
</reference>
<evidence type="ECO:0008006" key="4">
    <source>
        <dbReference type="Google" id="ProtNLM"/>
    </source>
</evidence>
<gene>
    <name evidence="2" type="ORF">H4F99_09600</name>
</gene>
<keyword evidence="1" id="KW-0812">Transmembrane</keyword>
<name>A0A7W3U4E4_9GAMM</name>
<proteinExistence type="predicted"/>
<keyword evidence="3" id="KW-1185">Reference proteome</keyword>
<feature type="transmembrane region" description="Helical" evidence="1">
    <location>
        <begin position="31"/>
        <end position="56"/>
    </location>
</feature>
<dbReference type="EMBL" id="JACHTE010000006">
    <property type="protein sequence ID" value="MBB1088744.1"/>
    <property type="molecule type" value="Genomic_DNA"/>
</dbReference>
<protein>
    <recommendedName>
        <fullName evidence="4">DUF4175 domain-containing protein</fullName>
    </recommendedName>
</protein>
<evidence type="ECO:0000256" key="1">
    <source>
        <dbReference type="SAM" id="Phobius"/>
    </source>
</evidence>
<dbReference type="AlphaFoldDB" id="A0A7W3U4E4"/>
<sequence>MWARALAGAVPGFFLAAGLVGLVGWSLPGPWTAALVPGLVVFFPLWMGLAAGAFFFRDGLRAWLWLGGLAVASLALLRGLQVAGWVM</sequence>
<dbReference type="Proteomes" id="UP000552587">
    <property type="component" value="Unassembled WGS sequence"/>
</dbReference>
<keyword evidence="1" id="KW-1133">Transmembrane helix</keyword>
<organism evidence="2 3">
    <name type="scientific">Marilutibacter penaei</name>
    <dbReference type="NCBI Taxonomy" id="2759900"/>
    <lineage>
        <taxon>Bacteria</taxon>
        <taxon>Pseudomonadati</taxon>
        <taxon>Pseudomonadota</taxon>
        <taxon>Gammaproteobacteria</taxon>
        <taxon>Lysobacterales</taxon>
        <taxon>Lysobacteraceae</taxon>
        <taxon>Marilutibacter</taxon>
    </lineage>
</organism>
<keyword evidence="1" id="KW-0472">Membrane</keyword>
<feature type="transmembrane region" description="Helical" evidence="1">
    <location>
        <begin position="63"/>
        <end position="86"/>
    </location>
</feature>
<comment type="caution">
    <text evidence="2">The sequence shown here is derived from an EMBL/GenBank/DDBJ whole genome shotgun (WGS) entry which is preliminary data.</text>
</comment>
<dbReference type="RefSeq" id="WP_182669519.1">
    <property type="nucleotide sequence ID" value="NZ_JACHTE010000006.1"/>
</dbReference>
<accession>A0A7W3U4E4</accession>
<evidence type="ECO:0000313" key="2">
    <source>
        <dbReference type="EMBL" id="MBB1088744.1"/>
    </source>
</evidence>